<feature type="transmembrane region" description="Helical" evidence="1">
    <location>
        <begin position="12"/>
        <end position="34"/>
    </location>
</feature>
<name>X1IPB9_9ZZZZ</name>
<feature type="non-terminal residue" evidence="2">
    <location>
        <position position="69"/>
    </location>
</feature>
<accession>X1IPB9</accession>
<evidence type="ECO:0000313" key="2">
    <source>
        <dbReference type="EMBL" id="GAH67949.1"/>
    </source>
</evidence>
<dbReference type="InterPro" id="IPR012902">
    <property type="entry name" value="N_methyl_site"/>
</dbReference>
<dbReference type="AlphaFoldDB" id="X1IPB9"/>
<keyword evidence="1" id="KW-0812">Transmembrane</keyword>
<keyword evidence="1" id="KW-1133">Transmembrane helix</keyword>
<organism evidence="2">
    <name type="scientific">marine sediment metagenome</name>
    <dbReference type="NCBI Taxonomy" id="412755"/>
    <lineage>
        <taxon>unclassified sequences</taxon>
        <taxon>metagenomes</taxon>
        <taxon>ecological metagenomes</taxon>
    </lineage>
</organism>
<keyword evidence="1" id="KW-0472">Membrane</keyword>
<evidence type="ECO:0000256" key="1">
    <source>
        <dbReference type="SAM" id="Phobius"/>
    </source>
</evidence>
<reference evidence="2" key="1">
    <citation type="journal article" date="2014" name="Front. Microbiol.">
        <title>High frequency of phylogenetically diverse reductive dehalogenase-homologous genes in deep subseafloor sedimentary metagenomes.</title>
        <authorList>
            <person name="Kawai M."/>
            <person name="Futagami T."/>
            <person name="Toyoda A."/>
            <person name="Takaki Y."/>
            <person name="Nishi S."/>
            <person name="Hori S."/>
            <person name="Arai W."/>
            <person name="Tsubouchi T."/>
            <person name="Morono Y."/>
            <person name="Uchiyama I."/>
            <person name="Ito T."/>
            <person name="Fujiyama A."/>
            <person name="Inagaki F."/>
            <person name="Takami H."/>
        </authorList>
    </citation>
    <scope>NUCLEOTIDE SEQUENCE</scope>
    <source>
        <strain evidence="2">Expedition CK06-06</strain>
    </source>
</reference>
<sequence length="69" mass="7462">MKRLKSYKKGVTLPEVLTVIVIVVLVTVVSMPAIDVFFDSMASRGSTEVMINAALSSARAMATSEHTYV</sequence>
<comment type="caution">
    <text evidence="2">The sequence shown here is derived from an EMBL/GenBank/DDBJ whole genome shotgun (WGS) entry which is preliminary data.</text>
</comment>
<proteinExistence type="predicted"/>
<dbReference type="EMBL" id="BARU01026883">
    <property type="protein sequence ID" value="GAH67949.1"/>
    <property type="molecule type" value="Genomic_DNA"/>
</dbReference>
<dbReference type="NCBIfam" id="TIGR02532">
    <property type="entry name" value="IV_pilin_GFxxxE"/>
    <property type="match status" value="1"/>
</dbReference>
<dbReference type="PROSITE" id="PS00409">
    <property type="entry name" value="PROKAR_NTER_METHYL"/>
    <property type="match status" value="1"/>
</dbReference>
<protein>
    <submittedName>
        <fullName evidence="2">Uncharacterized protein</fullName>
    </submittedName>
</protein>
<gene>
    <name evidence="2" type="ORF">S03H2_43138</name>
</gene>